<dbReference type="PANTHER" id="PTHR21294">
    <property type="entry name" value="ELECTRON TRANSFER FLAVOPROTEIN BETA-SUBUNIT"/>
    <property type="match status" value="1"/>
</dbReference>
<keyword evidence="6" id="KW-0249">Electron transport</keyword>
<dbReference type="InterPro" id="IPR033948">
    <property type="entry name" value="ETF_beta_N"/>
</dbReference>
<feature type="domain" description="Electron transfer flavoprotein alpha/beta-subunit N-terminal" evidence="8">
    <location>
        <begin position="23"/>
        <end position="217"/>
    </location>
</feature>
<accession>A0ABV6P893</accession>
<dbReference type="EMBL" id="JBHLUB010000003">
    <property type="protein sequence ID" value="MFC0581349.1"/>
    <property type="molecule type" value="Genomic_DNA"/>
</dbReference>
<dbReference type="InterPro" id="IPR012255">
    <property type="entry name" value="ETF_b"/>
</dbReference>
<dbReference type="Gene3D" id="3.40.50.620">
    <property type="entry name" value="HUPs"/>
    <property type="match status" value="1"/>
</dbReference>
<comment type="function">
    <text evidence="7">The electron transfer flavoprotein serves as a specific electron acceptor for other dehydrogenases. It transfers the electrons to the main respiratory chain via ETF-ubiquinone oxidoreductase (ETF dehydrogenase).</text>
</comment>
<evidence type="ECO:0000313" key="9">
    <source>
        <dbReference type="EMBL" id="MFC0581349.1"/>
    </source>
</evidence>
<comment type="similarity">
    <text evidence="2">Belongs to the ETF beta-subunit/FixA family.</text>
</comment>
<dbReference type="RefSeq" id="WP_377458036.1">
    <property type="nucleotide sequence ID" value="NZ_JBHLUB010000003.1"/>
</dbReference>
<sequence>MRFVVLVKYAPDTQLDRHIDPATRRVDRAESILSELDEHPIEAALAMSEALGGPKAGHEVIALTMGPDKAVNAVKKALQIGADRGVHLSAEELQGADVTMTAAGLSAAINAIGGADMVLTAMSSTDGQTSLLPPALAATMGLPVLTEAIEVSMPDEDHVQIVRDEDGSFLTIRAQLPAVVSVTDRANEPRYPGFKQIIAAKRKKVQTLGLADVELSQQQVPVSVSLAAPRPERTAGEIFHDEQAGIEAVLTVLEKEQLL</sequence>
<dbReference type="Pfam" id="PF01012">
    <property type="entry name" value="ETF"/>
    <property type="match status" value="1"/>
</dbReference>
<gene>
    <name evidence="9" type="ORF">ACFFFR_02945</name>
</gene>
<evidence type="ECO:0000256" key="7">
    <source>
        <dbReference type="ARBA" id="ARBA00025649"/>
    </source>
</evidence>
<evidence type="ECO:0000256" key="3">
    <source>
        <dbReference type="ARBA" id="ARBA00011355"/>
    </source>
</evidence>
<dbReference type="PANTHER" id="PTHR21294:SF8">
    <property type="entry name" value="ELECTRON TRANSFER FLAVOPROTEIN SUBUNIT BETA"/>
    <property type="match status" value="1"/>
</dbReference>
<dbReference type="CDD" id="cd01714">
    <property type="entry name" value="ETF_beta"/>
    <property type="match status" value="1"/>
</dbReference>
<evidence type="ECO:0000256" key="1">
    <source>
        <dbReference type="ARBA" id="ARBA00001974"/>
    </source>
</evidence>
<evidence type="ECO:0000256" key="5">
    <source>
        <dbReference type="ARBA" id="ARBA00022448"/>
    </source>
</evidence>
<evidence type="ECO:0000256" key="4">
    <source>
        <dbReference type="ARBA" id="ARBA00016797"/>
    </source>
</evidence>
<evidence type="ECO:0000256" key="2">
    <source>
        <dbReference type="ARBA" id="ARBA00007557"/>
    </source>
</evidence>
<protein>
    <recommendedName>
        <fullName evidence="4">Electron transfer flavoprotein subunit beta</fullName>
    </recommendedName>
</protein>
<comment type="cofactor">
    <cofactor evidence="1">
        <name>FAD</name>
        <dbReference type="ChEBI" id="CHEBI:57692"/>
    </cofactor>
</comment>
<keyword evidence="10" id="KW-1185">Reference proteome</keyword>
<evidence type="ECO:0000256" key="6">
    <source>
        <dbReference type="ARBA" id="ARBA00022982"/>
    </source>
</evidence>
<reference evidence="9 10" key="1">
    <citation type="submission" date="2024-09" db="EMBL/GenBank/DDBJ databases">
        <authorList>
            <person name="Sun Q."/>
            <person name="Mori K."/>
        </authorList>
    </citation>
    <scope>NUCLEOTIDE SEQUENCE [LARGE SCALE GENOMIC DNA]</scope>
    <source>
        <strain evidence="9 10">NCAIM B.02604</strain>
    </source>
</reference>
<dbReference type="InterPro" id="IPR014729">
    <property type="entry name" value="Rossmann-like_a/b/a_fold"/>
</dbReference>
<dbReference type="SMART" id="SM00893">
    <property type="entry name" value="ETF"/>
    <property type="match status" value="1"/>
</dbReference>
<name>A0ABV6P893_9MICC</name>
<dbReference type="Proteomes" id="UP001589862">
    <property type="component" value="Unassembled WGS sequence"/>
</dbReference>
<dbReference type="PIRSF" id="PIRSF000090">
    <property type="entry name" value="Beta-ETF"/>
    <property type="match status" value="1"/>
</dbReference>
<comment type="caution">
    <text evidence="9">The sequence shown here is derived from an EMBL/GenBank/DDBJ whole genome shotgun (WGS) entry which is preliminary data.</text>
</comment>
<dbReference type="InterPro" id="IPR014730">
    <property type="entry name" value="ETF_a/b_N"/>
</dbReference>
<evidence type="ECO:0000259" key="8">
    <source>
        <dbReference type="SMART" id="SM00893"/>
    </source>
</evidence>
<evidence type="ECO:0000313" key="10">
    <source>
        <dbReference type="Proteomes" id="UP001589862"/>
    </source>
</evidence>
<dbReference type="SUPFAM" id="SSF52402">
    <property type="entry name" value="Adenine nucleotide alpha hydrolases-like"/>
    <property type="match status" value="1"/>
</dbReference>
<proteinExistence type="inferred from homology"/>
<keyword evidence="5" id="KW-0813">Transport</keyword>
<comment type="subunit">
    <text evidence="3">Heterodimer of an alpha and a beta subunit.</text>
</comment>
<organism evidence="9 10">
    <name type="scientific">Micrococcoides hystricis</name>
    <dbReference type="NCBI Taxonomy" id="1572761"/>
    <lineage>
        <taxon>Bacteria</taxon>
        <taxon>Bacillati</taxon>
        <taxon>Actinomycetota</taxon>
        <taxon>Actinomycetes</taxon>
        <taxon>Micrococcales</taxon>
        <taxon>Micrococcaceae</taxon>
        <taxon>Micrococcoides</taxon>
    </lineage>
</organism>